<gene>
    <name evidence="1" type="ORF">XELAEV_18016162mg</name>
</gene>
<dbReference type="EMBL" id="CM004469">
    <property type="protein sequence ID" value="OCT93094.1"/>
    <property type="molecule type" value="Genomic_DNA"/>
</dbReference>
<protein>
    <submittedName>
        <fullName evidence="1">Uncharacterized protein</fullName>
    </submittedName>
</protein>
<sequence length="74" mass="8502">MLGFHLEGLNLMGLFSTRVNYVSNCVSFIDVVLFIQVWDLMDRLYLANALRLRKTIKNISNPEEVFGLHHGFSS</sequence>
<evidence type="ECO:0000313" key="1">
    <source>
        <dbReference type="EMBL" id="OCT93094.1"/>
    </source>
</evidence>
<organism evidence="1 2">
    <name type="scientific">Xenopus laevis</name>
    <name type="common">African clawed frog</name>
    <dbReference type="NCBI Taxonomy" id="8355"/>
    <lineage>
        <taxon>Eukaryota</taxon>
        <taxon>Metazoa</taxon>
        <taxon>Chordata</taxon>
        <taxon>Craniata</taxon>
        <taxon>Vertebrata</taxon>
        <taxon>Euteleostomi</taxon>
        <taxon>Amphibia</taxon>
        <taxon>Batrachia</taxon>
        <taxon>Anura</taxon>
        <taxon>Pipoidea</taxon>
        <taxon>Pipidae</taxon>
        <taxon>Xenopodinae</taxon>
        <taxon>Xenopus</taxon>
        <taxon>Xenopus</taxon>
    </lineage>
</organism>
<dbReference type="Proteomes" id="UP000694892">
    <property type="component" value="Chromosome 2S"/>
</dbReference>
<proteinExistence type="predicted"/>
<evidence type="ECO:0000313" key="2">
    <source>
        <dbReference type="Proteomes" id="UP000694892"/>
    </source>
</evidence>
<accession>A0A974HWN1</accession>
<dbReference type="AlphaFoldDB" id="A0A974HWN1"/>
<name>A0A974HWN1_XENLA</name>
<reference evidence="2" key="1">
    <citation type="journal article" date="2016" name="Nature">
        <title>Genome evolution in the allotetraploid frog Xenopus laevis.</title>
        <authorList>
            <person name="Session A.M."/>
            <person name="Uno Y."/>
            <person name="Kwon T."/>
            <person name="Chapman J.A."/>
            <person name="Toyoda A."/>
            <person name="Takahashi S."/>
            <person name="Fukui A."/>
            <person name="Hikosaka A."/>
            <person name="Suzuki A."/>
            <person name="Kondo M."/>
            <person name="van Heeringen S.J."/>
            <person name="Quigley I."/>
            <person name="Heinz S."/>
            <person name="Ogino H."/>
            <person name="Ochi H."/>
            <person name="Hellsten U."/>
            <person name="Lyons J.B."/>
            <person name="Simakov O."/>
            <person name="Putnam N."/>
            <person name="Stites J."/>
            <person name="Kuroki Y."/>
            <person name="Tanaka T."/>
            <person name="Michiue T."/>
            <person name="Watanabe M."/>
            <person name="Bogdanovic O."/>
            <person name="Lister R."/>
            <person name="Georgiou G."/>
            <person name="Paranjpe S.S."/>
            <person name="van Kruijsbergen I."/>
            <person name="Shu S."/>
            <person name="Carlson J."/>
            <person name="Kinoshita T."/>
            <person name="Ohta Y."/>
            <person name="Mawaribuchi S."/>
            <person name="Jenkins J."/>
            <person name="Grimwood J."/>
            <person name="Schmutz J."/>
            <person name="Mitros T."/>
            <person name="Mozaffari S.V."/>
            <person name="Suzuki Y."/>
            <person name="Haramoto Y."/>
            <person name="Yamamoto T.S."/>
            <person name="Takagi C."/>
            <person name="Heald R."/>
            <person name="Miller K."/>
            <person name="Haudenschild C."/>
            <person name="Kitzman J."/>
            <person name="Nakayama T."/>
            <person name="Izutsu Y."/>
            <person name="Robert J."/>
            <person name="Fortriede J."/>
            <person name="Burns K."/>
            <person name="Lotay V."/>
            <person name="Karimi K."/>
            <person name="Yasuoka Y."/>
            <person name="Dichmann D.S."/>
            <person name="Flajnik M.F."/>
            <person name="Houston D.W."/>
            <person name="Shendure J."/>
            <person name="DuPasquier L."/>
            <person name="Vize P.D."/>
            <person name="Zorn A.M."/>
            <person name="Ito M."/>
            <person name="Marcotte E.M."/>
            <person name="Wallingford J.B."/>
            <person name="Ito Y."/>
            <person name="Asashima M."/>
            <person name="Ueno N."/>
            <person name="Matsuda Y."/>
            <person name="Veenstra G.J."/>
            <person name="Fujiyama A."/>
            <person name="Harland R.M."/>
            <person name="Taira M."/>
            <person name="Rokhsar D.S."/>
        </authorList>
    </citation>
    <scope>NUCLEOTIDE SEQUENCE [LARGE SCALE GENOMIC DNA]</scope>
    <source>
        <strain evidence="2">J</strain>
    </source>
</reference>